<evidence type="ECO:0000259" key="1">
    <source>
        <dbReference type="Pfam" id="PF23394"/>
    </source>
</evidence>
<dbReference type="RefSeq" id="XP_001558155.2">
    <property type="nucleotide sequence ID" value="XM_001558105.2"/>
</dbReference>
<proteinExistence type="predicted"/>
<dbReference type="AlphaFoldDB" id="A0A384JYT1"/>
<dbReference type="InterPro" id="IPR055528">
    <property type="entry name" value="DUF7102"/>
</dbReference>
<dbReference type="KEGG" id="bfu:BCIN_12g02900"/>
<reference evidence="3 4" key="2">
    <citation type="journal article" date="2012" name="Eukaryot. Cell">
        <title>Genome update of Botrytis cinerea strains B05.10 and T4.</title>
        <authorList>
            <person name="Staats M."/>
            <person name="van Kan J.A."/>
        </authorList>
    </citation>
    <scope>NUCLEOTIDE SEQUENCE [LARGE SCALE GENOMIC DNA]</scope>
    <source>
        <strain evidence="3 4">B05.10</strain>
    </source>
</reference>
<dbReference type="VEuPathDB" id="FungiDB:Bcin12g02900"/>
<evidence type="ECO:0008006" key="5">
    <source>
        <dbReference type="Google" id="ProtNLM"/>
    </source>
</evidence>
<dbReference type="OrthoDB" id="10257314at2759"/>
<dbReference type="GeneID" id="5438764"/>
<organism evidence="3 4">
    <name type="scientific">Botryotinia fuckeliana (strain B05.10)</name>
    <name type="common">Noble rot fungus</name>
    <name type="synonym">Botrytis cinerea</name>
    <dbReference type="NCBI Taxonomy" id="332648"/>
    <lineage>
        <taxon>Eukaryota</taxon>
        <taxon>Fungi</taxon>
        <taxon>Dikarya</taxon>
        <taxon>Ascomycota</taxon>
        <taxon>Pezizomycotina</taxon>
        <taxon>Leotiomycetes</taxon>
        <taxon>Helotiales</taxon>
        <taxon>Sclerotiniaceae</taxon>
        <taxon>Botrytis</taxon>
    </lineage>
</organism>
<reference evidence="3 4" key="1">
    <citation type="journal article" date="2011" name="PLoS Genet.">
        <title>Genomic analysis of the necrotrophic fungal pathogens Sclerotinia sclerotiorum and Botrytis cinerea.</title>
        <authorList>
            <person name="Amselem J."/>
            <person name="Cuomo C.A."/>
            <person name="van Kan J.A."/>
            <person name="Viaud M."/>
            <person name="Benito E.P."/>
            <person name="Couloux A."/>
            <person name="Coutinho P.M."/>
            <person name="de Vries R.P."/>
            <person name="Dyer P.S."/>
            <person name="Fillinger S."/>
            <person name="Fournier E."/>
            <person name="Gout L."/>
            <person name="Hahn M."/>
            <person name="Kohn L."/>
            <person name="Lapalu N."/>
            <person name="Plummer K.M."/>
            <person name="Pradier J.M."/>
            <person name="Quevillon E."/>
            <person name="Sharon A."/>
            <person name="Simon A."/>
            <person name="ten Have A."/>
            <person name="Tudzynski B."/>
            <person name="Tudzynski P."/>
            <person name="Wincker P."/>
            <person name="Andrew M."/>
            <person name="Anthouard V."/>
            <person name="Beever R.E."/>
            <person name="Beffa R."/>
            <person name="Benoit I."/>
            <person name="Bouzid O."/>
            <person name="Brault B."/>
            <person name="Chen Z."/>
            <person name="Choquer M."/>
            <person name="Collemare J."/>
            <person name="Cotton P."/>
            <person name="Danchin E.G."/>
            <person name="Da Silva C."/>
            <person name="Gautier A."/>
            <person name="Giraud C."/>
            <person name="Giraud T."/>
            <person name="Gonzalez C."/>
            <person name="Grossetete S."/>
            <person name="Guldener U."/>
            <person name="Henrissat B."/>
            <person name="Howlett B.J."/>
            <person name="Kodira C."/>
            <person name="Kretschmer M."/>
            <person name="Lappartient A."/>
            <person name="Leroch M."/>
            <person name="Levis C."/>
            <person name="Mauceli E."/>
            <person name="Neuveglise C."/>
            <person name="Oeser B."/>
            <person name="Pearson M."/>
            <person name="Poulain J."/>
            <person name="Poussereau N."/>
            <person name="Quesneville H."/>
            <person name="Rascle C."/>
            <person name="Schumacher J."/>
            <person name="Segurens B."/>
            <person name="Sexton A."/>
            <person name="Silva E."/>
            <person name="Sirven C."/>
            <person name="Soanes D.M."/>
            <person name="Talbot N.J."/>
            <person name="Templeton M."/>
            <person name="Yandava C."/>
            <person name="Yarden O."/>
            <person name="Zeng Q."/>
            <person name="Rollins J.A."/>
            <person name="Lebrun M.H."/>
            <person name="Dickman M."/>
        </authorList>
    </citation>
    <scope>NUCLEOTIDE SEQUENCE [LARGE SCALE GENOMIC DNA]</scope>
    <source>
        <strain evidence="3 4">B05.10</strain>
    </source>
</reference>
<evidence type="ECO:0000259" key="2">
    <source>
        <dbReference type="Pfam" id="PF23395"/>
    </source>
</evidence>
<feature type="domain" description="SAM-like" evidence="2">
    <location>
        <begin position="913"/>
        <end position="1000"/>
    </location>
</feature>
<dbReference type="InterPro" id="IPR057559">
    <property type="entry name" value="SAM_6"/>
</dbReference>
<dbReference type="Pfam" id="PF23395">
    <property type="entry name" value="SAM_6"/>
    <property type="match status" value="1"/>
</dbReference>
<name>A0A384JYT1_BOTFB</name>
<dbReference type="Proteomes" id="UP000001798">
    <property type="component" value="Chromosome 12"/>
</dbReference>
<protein>
    <recommendedName>
        <fullName evidence="5">Nucleoporin nup49 protein</fullName>
    </recommendedName>
</protein>
<dbReference type="EMBL" id="CP009816">
    <property type="protein sequence ID" value="ATZ55723.1"/>
    <property type="molecule type" value="Genomic_DNA"/>
</dbReference>
<sequence length="1005" mass="112910">MMDCSMDDFVNTQGGSMANNIGSQDDSMDYTMEHQDGMDYTMTYDATNQTLSQLPDAEDPSEEGEEEEIPVVELARLIGVSQDHQLDNTSVDILLVMQKDVDPSISSDLNDDHLSLLTTPEINPNERLSVSIGAARLLTSIAQSEGQESIDTLKHPLLEPRVVRNLRVEFPLLLSEHSFDLRGFARRDGFEVRPQDIKLPLELLSIENNEGLGFPSDFYNFEIEAFETIANEKIEVTRNSMVYLQTALKTTLTVENKQEIWEDDRTHPRKFPVSNHVTPPLSPISAPVPDSPLPFVSSGCEIPVLSDPDSLTSLDLRRIEDEVFKEDLPTPLRNQSMTAATISTSDEQCFKPADLYSPPECIRNFDPSSSPIEKKRLMENLKVEEILTPPKPFEEAGPKSVHFNNIVEEFLLSSRPHSIFSESIIETKFFEEALGDNGEQAQHRVEQERLADSRSRVEVPVMDFNLPGPPWMTTNFHSVNVVNLALTKVAKDISVSPSMRWPGLKKLHSKIPWAPFKHDLGNVVEDFMGNEKTWEAFVCSLEDDGVVTSSDLTWKREGFRILQENPEDGDDDDDDDELELGYFPKELVKTPPLLGKQSPEIQDVNQRQKPACQLSLNTYRDTMMSFQPLVTPEMRLEIADAKMIPRTKRARLRVDEQTSLLGGIFFAENELSNFMEIRGAKKPKLVASSHFPVPDFPAPLASIQINPDKESQFQKAVPSRSPLPTPVINTPTVTISIILSSTILKDRPLLRSLETLIPTLKICERDFSAHNTTTWNPGSVVRSPITSTLTHEADIIISPSTGLVLTTLQHVKQKPLPGHKTSVPIRDRLEKVSARYENLIVLVASSTTGIGDGDSIAWADFVGFTLTLSASVIVNYIPVDKANAEDQSMERYISYLIIQHSRNTLSNPVLELLEQESYWEIWLRRAGMNAYAAQTTIAELKEPEPRLEMGEEGYEREMQMIYEGGPYGLTLFVVMGLEERIRRLGGLVGRGVLERVSRVVDQVWD</sequence>
<accession>A0A384JYT1</accession>
<dbReference type="Pfam" id="PF23394">
    <property type="entry name" value="DUF7102"/>
    <property type="match status" value="1"/>
</dbReference>
<feature type="domain" description="DUF7102" evidence="1">
    <location>
        <begin position="736"/>
        <end position="903"/>
    </location>
</feature>
<evidence type="ECO:0000313" key="4">
    <source>
        <dbReference type="Proteomes" id="UP000001798"/>
    </source>
</evidence>
<keyword evidence="4" id="KW-1185">Reference proteome</keyword>
<gene>
    <name evidence="3" type="ORF">BCIN_12g02900</name>
</gene>
<evidence type="ECO:0000313" key="3">
    <source>
        <dbReference type="EMBL" id="ATZ55723.1"/>
    </source>
</evidence>
<reference evidence="3 4" key="3">
    <citation type="journal article" date="2017" name="Mol. Plant Pathol.">
        <title>A gapless genome sequence of the fungus Botrytis cinerea.</title>
        <authorList>
            <person name="Van Kan J.A."/>
            <person name="Stassen J.H."/>
            <person name="Mosbach A."/>
            <person name="Van Der Lee T.A."/>
            <person name="Faino L."/>
            <person name="Farmer A.D."/>
            <person name="Papasotiriou D.G."/>
            <person name="Zhou S."/>
            <person name="Seidl M.F."/>
            <person name="Cottam E."/>
            <person name="Edel D."/>
            <person name="Hahn M."/>
            <person name="Schwartz D.C."/>
            <person name="Dietrich R.A."/>
            <person name="Widdison S."/>
            <person name="Scalliet G."/>
        </authorList>
    </citation>
    <scope>NUCLEOTIDE SEQUENCE [LARGE SCALE GENOMIC DNA]</scope>
    <source>
        <strain evidence="3 4">B05.10</strain>
    </source>
</reference>